<dbReference type="AlphaFoldDB" id="A0ABD1TJ48"/>
<evidence type="ECO:0000313" key="3">
    <source>
        <dbReference type="Proteomes" id="UP001604336"/>
    </source>
</evidence>
<dbReference type="EMBL" id="JBFOLK010000005">
    <property type="protein sequence ID" value="KAL2512744.1"/>
    <property type="molecule type" value="Genomic_DNA"/>
</dbReference>
<accession>A0ABD1TJ48</accession>
<organism evidence="2 3">
    <name type="scientific">Abeliophyllum distichum</name>
    <dbReference type="NCBI Taxonomy" id="126358"/>
    <lineage>
        <taxon>Eukaryota</taxon>
        <taxon>Viridiplantae</taxon>
        <taxon>Streptophyta</taxon>
        <taxon>Embryophyta</taxon>
        <taxon>Tracheophyta</taxon>
        <taxon>Spermatophyta</taxon>
        <taxon>Magnoliopsida</taxon>
        <taxon>eudicotyledons</taxon>
        <taxon>Gunneridae</taxon>
        <taxon>Pentapetalae</taxon>
        <taxon>asterids</taxon>
        <taxon>lamiids</taxon>
        <taxon>Lamiales</taxon>
        <taxon>Oleaceae</taxon>
        <taxon>Forsythieae</taxon>
        <taxon>Abeliophyllum</taxon>
    </lineage>
</organism>
<feature type="region of interest" description="Disordered" evidence="1">
    <location>
        <begin position="67"/>
        <end position="86"/>
    </location>
</feature>
<sequence>MKLKGHVDQKNKSVVEVQENKEREEKSESEAENKVSDRAISKGTTKLPKGIDDATSDNIGGLLHDNGVVGSKDDFDNSVVESKDECDNEVLPEMKDDGVKYPVDGESIISRPALQAQIKIELFNQ</sequence>
<evidence type="ECO:0000313" key="2">
    <source>
        <dbReference type="EMBL" id="KAL2512744.1"/>
    </source>
</evidence>
<comment type="caution">
    <text evidence="2">The sequence shown here is derived from an EMBL/GenBank/DDBJ whole genome shotgun (WGS) entry which is preliminary data.</text>
</comment>
<evidence type="ECO:0000256" key="1">
    <source>
        <dbReference type="SAM" id="MobiDB-lite"/>
    </source>
</evidence>
<dbReference type="Proteomes" id="UP001604336">
    <property type="component" value="Unassembled WGS sequence"/>
</dbReference>
<reference evidence="3" key="1">
    <citation type="submission" date="2024-07" db="EMBL/GenBank/DDBJ databases">
        <title>Two chromosome-level genome assemblies of Korean endemic species Abeliophyllum distichum and Forsythia ovata (Oleaceae).</title>
        <authorList>
            <person name="Jang H."/>
        </authorList>
    </citation>
    <scope>NUCLEOTIDE SEQUENCE [LARGE SCALE GENOMIC DNA]</scope>
</reference>
<proteinExistence type="predicted"/>
<keyword evidence="3" id="KW-1185">Reference proteome</keyword>
<name>A0ABD1TJ48_9LAMI</name>
<gene>
    <name evidence="2" type="ORF">Adt_18344</name>
</gene>
<feature type="compositionally biased region" description="Basic and acidic residues" evidence="1">
    <location>
        <begin position="1"/>
        <end position="40"/>
    </location>
</feature>
<feature type="region of interest" description="Disordered" evidence="1">
    <location>
        <begin position="1"/>
        <end position="55"/>
    </location>
</feature>
<protein>
    <submittedName>
        <fullName evidence="2">Uncharacterized protein</fullName>
    </submittedName>
</protein>
<feature type="compositionally biased region" description="Basic and acidic residues" evidence="1">
    <location>
        <begin position="71"/>
        <end position="85"/>
    </location>
</feature>